<reference evidence="1" key="1">
    <citation type="submission" date="2016-03" db="EMBL/GenBank/DDBJ databases">
        <title>Updated assembly of Pseudogymnoascus destructans, the fungus causing white-nose syndrome of bats.</title>
        <authorList>
            <person name="Palmer J.M."/>
            <person name="Drees K.P."/>
            <person name="Foster J.T."/>
            <person name="Lindner D.L."/>
        </authorList>
    </citation>
    <scope>NUCLEOTIDE SEQUENCE [LARGE SCALE GENOMIC DNA]</scope>
    <source>
        <strain evidence="1">20631-21</strain>
    </source>
</reference>
<dbReference type="EMBL" id="KV441390">
    <property type="protein sequence ID" value="OAF61102.1"/>
    <property type="molecule type" value="Genomic_DNA"/>
</dbReference>
<dbReference type="OrthoDB" id="2544694at2759"/>
<dbReference type="Gene3D" id="2.40.160.20">
    <property type="match status" value="1"/>
</dbReference>
<dbReference type="RefSeq" id="XP_024326380.1">
    <property type="nucleotide sequence ID" value="XM_024466362.1"/>
</dbReference>
<sequence>MSDGFSTLVPAFTLKANIKAHPITGATSQHPGGISVVDITSGSLTSEPGYPIKLNASFISGSDYIKPDTSGDFFRLDVKSLLKDESGALITLYYTGHIETTEAIFKVLGGAPDAKTIEFGNISTHVTFETGSEELRPLEQKIYVGNGRFIVEDGNLTVEYKISQVQA</sequence>
<gene>
    <name evidence="1" type="ORF">VC83_02706</name>
</gene>
<protein>
    <submittedName>
        <fullName evidence="1">Uncharacterized protein</fullName>
    </submittedName>
</protein>
<dbReference type="AlphaFoldDB" id="A0A177AI27"/>
<dbReference type="Pfam" id="PF11578">
    <property type="entry name" value="DUF3237"/>
    <property type="match status" value="1"/>
</dbReference>
<evidence type="ECO:0000313" key="1">
    <source>
        <dbReference type="EMBL" id="OAF61102.1"/>
    </source>
</evidence>
<name>A0A177AI27_9PEZI</name>
<accession>A0A177AI27</accession>
<dbReference type="eggNOG" id="ENOG502S915">
    <property type="taxonomic scope" value="Eukaryota"/>
</dbReference>
<organism evidence="1">
    <name type="scientific">Pseudogymnoascus destructans</name>
    <dbReference type="NCBI Taxonomy" id="655981"/>
    <lineage>
        <taxon>Eukaryota</taxon>
        <taxon>Fungi</taxon>
        <taxon>Dikarya</taxon>
        <taxon>Ascomycota</taxon>
        <taxon>Pezizomycotina</taxon>
        <taxon>Leotiomycetes</taxon>
        <taxon>Thelebolales</taxon>
        <taxon>Thelebolaceae</taxon>
        <taxon>Pseudogymnoascus</taxon>
    </lineage>
</organism>
<dbReference type="VEuPathDB" id="FungiDB:GMDG_01165"/>
<dbReference type="Proteomes" id="UP000077154">
    <property type="component" value="Unassembled WGS sequence"/>
</dbReference>
<dbReference type="GeneID" id="36285785"/>
<proteinExistence type="predicted"/>